<name>A0ABM3L8X6_CUCME</name>
<dbReference type="RefSeq" id="XP_050946472.1">
    <property type="nucleotide sequence ID" value="XM_051090515.1"/>
</dbReference>
<gene>
    <name evidence="4" type="primary">LOC103501417</name>
</gene>
<feature type="compositionally biased region" description="Low complexity" evidence="1">
    <location>
        <begin position="13"/>
        <end position="26"/>
    </location>
</feature>
<keyword evidence="2" id="KW-0472">Membrane</keyword>
<sequence length="282" mass="31439">MSAYGNEMERQFSTQSHSTGGSSGNSDMGSRYIIESGFYMTPLTATIFVGALATVGVLLITLLVSLTVMLQYCQNRSEGVVEIQRSSVDYDYCKALSVHLELNSLETDGIPSFCKDFAIQYIRTGQYERDLDSSLLVVENYFCSAAKVDNGQDIVLMDIDDLFFTNGDYNDVLISRSCRWPTTLISRKSEVNRNATIEHLTSEGYKGWLQLIMRTDDEMQINHPVYFSRQRAALQSEGFHVVGVMSSHMDALSAPSVGTRIYKLPNPMYSISIIKNGGNTQS</sequence>
<dbReference type="InterPro" id="IPR023214">
    <property type="entry name" value="HAD_sf"/>
</dbReference>
<dbReference type="Proteomes" id="UP001652600">
    <property type="component" value="Chromosome 10"/>
</dbReference>
<dbReference type="PANTHER" id="PTHR31284">
    <property type="entry name" value="ACID PHOSPHATASE-LIKE PROTEIN"/>
    <property type="match status" value="1"/>
</dbReference>
<keyword evidence="3" id="KW-1185">Reference proteome</keyword>
<evidence type="ECO:0000313" key="3">
    <source>
        <dbReference type="Proteomes" id="UP001652600"/>
    </source>
</evidence>
<proteinExistence type="predicted"/>
<keyword evidence="2" id="KW-0812">Transmembrane</keyword>
<reference evidence="4" key="1">
    <citation type="submission" date="2025-08" db="UniProtKB">
        <authorList>
            <consortium name="RefSeq"/>
        </authorList>
    </citation>
    <scope>IDENTIFICATION</scope>
    <source>
        <tissue evidence="4">Stem</tissue>
    </source>
</reference>
<keyword evidence="2" id="KW-1133">Transmembrane helix</keyword>
<protein>
    <submittedName>
        <fullName evidence="4">Uncharacterized protein At2g39920 isoform X2</fullName>
    </submittedName>
</protein>
<dbReference type="GeneID" id="103501417"/>
<evidence type="ECO:0000313" key="4">
    <source>
        <dbReference type="RefSeq" id="XP_050946472.1"/>
    </source>
</evidence>
<feature type="transmembrane region" description="Helical" evidence="2">
    <location>
        <begin position="47"/>
        <end position="70"/>
    </location>
</feature>
<dbReference type="InterPro" id="IPR005519">
    <property type="entry name" value="Acid_phosphat_B-like"/>
</dbReference>
<accession>A0ABM3L8X6</accession>
<feature type="region of interest" description="Disordered" evidence="1">
    <location>
        <begin position="1"/>
        <end position="26"/>
    </location>
</feature>
<organism evidence="3 4">
    <name type="scientific">Cucumis melo</name>
    <name type="common">Muskmelon</name>
    <dbReference type="NCBI Taxonomy" id="3656"/>
    <lineage>
        <taxon>Eukaryota</taxon>
        <taxon>Viridiplantae</taxon>
        <taxon>Streptophyta</taxon>
        <taxon>Embryophyta</taxon>
        <taxon>Tracheophyta</taxon>
        <taxon>Spermatophyta</taxon>
        <taxon>Magnoliopsida</taxon>
        <taxon>eudicotyledons</taxon>
        <taxon>Gunneridae</taxon>
        <taxon>Pentapetalae</taxon>
        <taxon>rosids</taxon>
        <taxon>fabids</taxon>
        <taxon>Cucurbitales</taxon>
        <taxon>Cucurbitaceae</taxon>
        <taxon>Benincaseae</taxon>
        <taxon>Cucumis</taxon>
    </lineage>
</organism>
<dbReference type="PANTHER" id="PTHR31284:SF22">
    <property type="entry name" value="ACID PHOSPHATASE"/>
    <property type="match status" value="1"/>
</dbReference>
<evidence type="ECO:0000256" key="2">
    <source>
        <dbReference type="SAM" id="Phobius"/>
    </source>
</evidence>
<dbReference type="Pfam" id="PF03767">
    <property type="entry name" value="Acid_phosphat_B"/>
    <property type="match status" value="2"/>
</dbReference>
<evidence type="ECO:0000256" key="1">
    <source>
        <dbReference type="SAM" id="MobiDB-lite"/>
    </source>
</evidence>
<dbReference type="Gene3D" id="3.40.50.1000">
    <property type="entry name" value="HAD superfamily/HAD-like"/>
    <property type="match status" value="2"/>
</dbReference>